<sequence length="224" mass="24959">MAAISSNQSLQDLKVTYHHSTLVFPISQQITDNGQTKTLFLSNIDQLQNYYAQTIHFFRANPDFPPEIISQRLKMAFEKVLVEYDFMAGRVKWNHQSGRAEIDCNGAGAGFVVASSELSVDELGDLAAPNLGFKQLAVQKLDHFDDEHDQPQCIIQVTSFKCGGFAIGMSVIHIMVDGTTAKIFQENLASQAFTDQRPLAFIPFHNRHLLAARSPPLVTFPHPV</sequence>
<evidence type="ECO:0000313" key="2">
    <source>
        <dbReference type="EMBL" id="KAL3629842.1"/>
    </source>
</evidence>
<name>A0ABD3CK37_9LAMI</name>
<dbReference type="Proteomes" id="UP001632038">
    <property type="component" value="Unassembled WGS sequence"/>
</dbReference>
<accession>A0ABD3CK37</accession>
<reference evidence="3" key="1">
    <citation type="journal article" date="2024" name="IScience">
        <title>Strigolactones Initiate the Formation of Haustorium-like Structures in Castilleja.</title>
        <authorList>
            <person name="Buerger M."/>
            <person name="Peterson D."/>
            <person name="Chory J."/>
        </authorList>
    </citation>
    <scope>NUCLEOTIDE SEQUENCE [LARGE SCALE GENOMIC DNA]</scope>
</reference>
<dbReference type="InterPro" id="IPR023213">
    <property type="entry name" value="CAT-like_dom_sf"/>
</dbReference>
<evidence type="ECO:0000313" key="3">
    <source>
        <dbReference type="Proteomes" id="UP001632038"/>
    </source>
</evidence>
<dbReference type="InterPro" id="IPR050317">
    <property type="entry name" value="Plant_Fungal_Acyltransferase"/>
</dbReference>
<dbReference type="PANTHER" id="PTHR31642:SF189">
    <property type="entry name" value="ACYLTRANSFERASE GLAUCE"/>
    <property type="match status" value="1"/>
</dbReference>
<comment type="similarity">
    <text evidence="1">Belongs to the plant acyltransferase family.</text>
</comment>
<organism evidence="2 3">
    <name type="scientific">Castilleja foliolosa</name>
    <dbReference type="NCBI Taxonomy" id="1961234"/>
    <lineage>
        <taxon>Eukaryota</taxon>
        <taxon>Viridiplantae</taxon>
        <taxon>Streptophyta</taxon>
        <taxon>Embryophyta</taxon>
        <taxon>Tracheophyta</taxon>
        <taxon>Spermatophyta</taxon>
        <taxon>Magnoliopsida</taxon>
        <taxon>eudicotyledons</taxon>
        <taxon>Gunneridae</taxon>
        <taxon>Pentapetalae</taxon>
        <taxon>asterids</taxon>
        <taxon>lamiids</taxon>
        <taxon>Lamiales</taxon>
        <taxon>Orobanchaceae</taxon>
        <taxon>Pedicularideae</taxon>
        <taxon>Castillejinae</taxon>
        <taxon>Castilleja</taxon>
    </lineage>
</organism>
<proteinExistence type="inferred from homology"/>
<dbReference type="Pfam" id="PF02458">
    <property type="entry name" value="Transferase"/>
    <property type="match status" value="1"/>
</dbReference>
<evidence type="ECO:0000256" key="1">
    <source>
        <dbReference type="ARBA" id="ARBA00009861"/>
    </source>
</evidence>
<dbReference type="Gene3D" id="3.30.559.10">
    <property type="entry name" value="Chloramphenicol acetyltransferase-like domain"/>
    <property type="match status" value="1"/>
</dbReference>
<comment type="caution">
    <text evidence="2">The sequence shown here is derived from an EMBL/GenBank/DDBJ whole genome shotgun (WGS) entry which is preliminary data.</text>
</comment>
<dbReference type="EMBL" id="JAVIJP010000034">
    <property type="protein sequence ID" value="KAL3629842.1"/>
    <property type="molecule type" value="Genomic_DNA"/>
</dbReference>
<dbReference type="PANTHER" id="PTHR31642">
    <property type="entry name" value="TRICHOTHECENE 3-O-ACETYLTRANSFERASE"/>
    <property type="match status" value="1"/>
</dbReference>
<dbReference type="AlphaFoldDB" id="A0ABD3CK37"/>
<protein>
    <submittedName>
        <fullName evidence="2">Uncharacterized protein</fullName>
    </submittedName>
</protein>
<gene>
    <name evidence="2" type="ORF">CASFOL_027064</name>
</gene>
<keyword evidence="3" id="KW-1185">Reference proteome</keyword>